<evidence type="ECO:0000256" key="5">
    <source>
        <dbReference type="ARBA" id="ARBA00023136"/>
    </source>
</evidence>
<comment type="domain">
    <text evidence="7">The DHHC domain is required for palmitoyltransferase activity.</text>
</comment>
<proteinExistence type="inferred from homology"/>
<evidence type="ECO:0000256" key="7">
    <source>
        <dbReference type="RuleBase" id="RU079119"/>
    </source>
</evidence>
<feature type="transmembrane region" description="Helical" evidence="7">
    <location>
        <begin position="81"/>
        <end position="103"/>
    </location>
</feature>
<dbReference type="PANTHER" id="PTHR22883:SF458">
    <property type="entry name" value="PALMITOYLTRANSFERASE"/>
    <property type="match status" value="1"/>
</dbReference>
<dbReference type="VEuPathDB" id="TriTrypDB:TcIL3000.11.13240"/>
<evidence type="ECO:0000256" key="4">
    <source>
        <dbReference type="ARBA" id="ARBA00022989"/>
    </source>
</evidence>
<keyword evidence="6 7" id="KW-0012">Acyltransferase</keyword>
<feature type="domain" description="Palmitoyltransferase DHHC" evidence="8">
    <location>
        <begin position="214"/>
        <end position="354"/>
    </location>
</feature>
<keyword evidence="2 7" id="KW-0808">Transferase</keyword>
<evidence type="ECO:0000256" key="1">
    <source>
        <dbReference type="ARBA" id="ARBA00004141"/>
    </source>
</evidence>
<reference evidence="9" key="1">
    <citation type="journal article" date="2012" name="Proc. Natl. Acad. Sci. U.S.A.">
        <title>Antigenic diversity is generated by distinct evolutionary mechanisms in African trypanosome species.</title>
        <authorList>
            <person name="Jackson A.P."/>
            <person name="Berry A."/>
            <person name="Aslett M."/>
            <person name="Allison H.C."/>
            <person name="Burton P."/>
            <person name="Vavrova-Anderson J."/>
            <person name="Brown R."/>
            <person name="Browne H."/>
            <person name="Corton N."/>
            <person name="Hauser H."/>
            <person name="Gamble J."/>
            <person name="Gilderthorp R."/>
            <person name="Marcello L."/>
            <person name="McQuillan J."/>
            <person name="Otto T.D."/>
            <person name="Quail M.A."/>
            <person name="Sanders M.J."/>
            <person name="van Tonder A."/>
            <person name="Ginger M.L."/>
            <person name="Field M.C."/>
            <person name="Barry J.D."/>
            <person name="Hertz-Fowler C."/>
            <person name="Berriman M."/>
        </authorList>
    </citation>
    <scope>NUCLEOTIDE SEQUENCE</scope>
    <source>
        <strain evidence="9">IL3000</strain>
    </source>
</reference>
<keyword evidence="5 7" id="KW-0472">Membrane</keyword>
<dbReference type="EMBL" id="HE575324">
    <property type="protein sequence ID" value="CCC95824.1"/>
    <property type="molecule type" value="Genomic_DNA"/>
</dbReference>
<gene>
    <name evidence="9" type="ORF">TCIL3000_11_13240</name>
</gene>
<dbReference type="PROSITE" id="PS50216">
    <property type="entry name" value="DHHC"/>
    <property type="match status" value="1"/>
</dbReference>
<evidence type="ECO:0000256" key="6">
    <source>
        <dbReference type="ARBA" id="ARBA00023315"/>
    </source>
</evidence>
<keyword evidence="4 7" id="KW-1133">Transmembrane helix</keyword>
<feature type="transmembrane region" description="Helical" evidence="7">
    <location>
        <begin position="324"/>
        <end position="346"/>
    </location>
</feature>
<evidence type="ECO:0000256" key="2">
    <source>
        <dbReference type="ARBA" id="ARBA00022679"/>
    </source>
</evidence>
<dbReference type="AlphaFoldDB" id="G0V2F2"/>
<evidence type="ECO:0000313" key="9">
    <source>
        <dbReference type="EMBL" id="CCC95824.1"/>
    </source>
</evidence>
<comment type="subcellular location">
    <subcellularLocation>
        <location evidence="1">Membrane</location>
        <topology evidence="1">Multi-pass membrane protein</topology>
    </subcellularLocation>
</comment>
<comment type="similarity">
    <text evidence="7">Belongs to the DHHC palmitoyltransferase family.</text>
</comment>
<comment type="catalytic activity">
    <reaction evidence="7">
        <text>L-cysteinyl-[protein] + hexadecanoyl-CoA = S-hexadecanoyl-L-cysteinyl-[protein] + CoA</text>
        <dbReference type="Rhea" id="RHEA:36683"/>
        <dbReference type="Rhea" id="RHEA-COMP:10131"/>
        <dbReference type="Rhea" id="RHEA-COMP:11032"/>
        <dbReference type="ChEBI" id="CHEBI:29950"/>
        <dbReference type="ChEBI" id="CHEBI:57287"/>
        <dbReference type="ChEBI" id="CHEBI:57379"/>
        <dbReference type="ChEBI" id="CHEBI:74151"/>
        <dbReference type="EC" id="2.3.1.225"/>
    </reaction>
</comment>
<dbReference type="InterPro" id="IPR039859">
    <property type="entry name" value="PFA4/ZDH16/20/ERF2-like"/>
</dbReference>
<dbReference type="InterPro" id="IPR001594">
    <property type="entry name" value="Palmitoyltrfase_DHHC"/>
</dbReference>
<feature type="transmembrane region" description="Helical" evidence="7">
    <location>
        <begin position="299"/>
        <end position="318"/>
    </location>
</feature>
<organism evidence="9">
    <name type="scientific">Trypanosoma congolense (strain IL3000)</name>
    <dbReference type="NCBI Taxonomy" id="1068625"/>
    <lineage>
        <taxon>Eukaryota</taxon>
        <taxon>Discoba</taxon>
        <taxon>Euglenozoa</taxon>
        <taxon>Kinetoplastea</taxon>
        <taxon>Metakinetoplastina</taxon>
        <taxon>Trypanosomatida</taxon>
        <taxon>Trypanosomatidae</taxon>
        <taxon>Trypanosoma</taxon>
        <taxon>Nannomonas</taxon>
    </lineage>
</organism>
<dbReference type="GO" id="GO:0005783">
    <property type="term" value="C:endoplasmic reticulum"/>
    <property type="evidence" value="ECO:0007669"/>
    <property type="project" value="TreeGrafter"/>
</dbReference>
<dbReference type="EC" id="2.3.1.225" evidence="7"/>
<feature type="transmembrane region" description="Helical" evidence="7">
    <location>
        <begin position="115"/>
        <end position="134"/>
    </location>
</feature>
<feature type="transmembrane region" description="Helical" evidence="7">
    <location>
        <begin position="6"/>
        <end position="25"/>
    </location>
</feature>
<keyword evidence="3 7" id="KW-0812">Transmembrane</keyword>
<dbReference type="GO" id="GO:0016020">
    <property type="term" value="C:membrane"/>
    <property type="evidence" value="ECO:0007669"/>
    <property type="project" value="UniProtKB-SubCell"/>
</dbReference>
<accession>G0V2F2</accession>
<dbReference type="GO" id="GO:0006612">
    <property type="term" value="P:protein targeting to membrane"/>
    <property type="evidence" value="ECO:0007669"/>
    <property type="project" value="TreeGrafter"/>
</dbReference>
<dbReference type="Pfam" id="PF01529">
    <property type="entry name" value="DHHC"/>
    <property type="match status" value="1"/>
</dbReference>
<protein>
    <recommendedName>
        <fullName evidence="7">Palmitoyltransferase</fullName>
        <ecNumber evidence="7">2.3.1.225</ecNumber>
    </recommendedName>
</protein>
<dbReference type="PANTHER" id="PTHR22883">
    <property type="entry name" value="ZINC FINGER DHHC DOMAIN CONTAINING PROTEIN"/>
    <property type="match status" value="1"/>
</dbReference>
<sequence>MVSVNLFAIGVAFILVAMFTTYVIIMGPSRYHRNGIIGKMHRNITRLPQACLRLCCCCRRRQSCIVRRCTRIFKYVAYERNWLMVVCYILFVWPVEIAYLLISLPQLRASYLSKLVSWTLVISSEVCYMLAVFSDPGIITSSHKKEAQERDYASAGEGASKRGKGLKSLCALKPGKRASKFLLSPAAEAKQNERYVVDGILYGKSSAGPGGLQCVTCNLPRPSRSKHCRLCDHCVRRFDHHCPWINNDVAEGNHRWFLLFIGLHFVECVWGFWDLCAVIVQCLQDRGIWGWTIRRRNGATYHLTLMHYVALILTMQPVTLGICVYTFVIGIVLLIFWLYQMSFVVVNVTMNDMNKIDDTVEFIIGLPTSRDVYTEALNVRSALEEVAVRPPRCLQLGLAEPPEAAAASVGGKEDKEYRKKVKKMLTSDLKGLFDRGVWNNLMEVMFPYS</sequence>
<evidence type="ECO:0000256" key="3">
    <source>
        <dbReference type="ARBA" id="ARBA00022692"/>
    </source>
</evidence>
<evidence type="ECO:0000259" key="8">
    <source>
        <dbReference type="Pfam" id="PF01529"/>
    </source>
</evidence>
<name>G0V2F2_TRYCI</name>
<dbReference type="GO" id="GO:0005794">
    <property type="term" value="C:Golgi apparatus"/>
    <property type="evidence" value="ECO:0007669"/>
    <property type="project" value="TreeGrafter"/>
</dbReference>
<dbReference type="GO" id="GO:0019706">
    <property type="term" value="F:protein-cysteine S-palmitoyltransferase activity"/>
    <property type="evidence" value="ECO:0007669"/>
    <property type="project" value="UniProtKB-EC"/>
</dbReference>